<evidence type="ECO:0000313" key="3">
    <source>
        <dbReference type="Proteomes" id="UP000070093"/>
    </source>
</evidence>
<comment type="caution">
    <text evidence="2">The sequence shown here is derived from an EMBL/GenBank/DDBJ whole genome shotgun (WGS) entry which is preliminary data.</text>
</comment>
<gene>
    <name evidence="2" type="ORF">HMPREF3202_01330</name>
</gene>
<dbReference type="STRING" id="28125.HMPREF3202_01330"/>
<accession>A0A137SWE8</accession>
<evidence type="ECO:0000313" key="2">
    <source>
        <dbReference type="EMBL" id="KXO16719.1"/>
    </source>
</evidence>
<proteinExistence type="predicted"/>
<name>A0A137SWE8_9BACT</name>
<dbReference type="Proteomes" id="UP000070093">
    <property type="component" value="Unassembled WGS sequence"/>
</dbReference>
<dbReference type="AlphaFoldDB" id="A0A137SWE8"/>
<protein>
    <submittedName>
        <fullName evidence="2">Uncharacterized protein</fullName>
    </submittedName>
</protein>
<dbReference type="EMBL" id="LTAG01000066">
    <property type="protein sequence ID" value="KXO16719.1"/>
    <property type="molecule type" value="Genomic_DNA"/>
</dbReference>
<sequence>MWRFSRQTKRHRPFESHKPRTTFADKKGTASVFLSSHIVEHWKRSKSATLVVE</sequence>
<organism evidence="2 3">
    <name type="scientific">Prevotella bivia</name>
    <dbReference type="NCBI Taxonomy" id="28125"/>
    <lineage>
        <taxon>Bacteria</taxon>
        <taxon>Pseudomonadati</taxon>
        <taxon>Bacteroidota</taxon>
        <taxon>Bacteroidia</taxon>
        <taxon>Bacteroidales</taxon>
        <taxon>Prevotellaceae</taxon>
        <taxon>Prevotella</taxon>
    </lineage>
</organism>
<feature type="region of interest" description="Disordered" evidence="1">
    <location>
        <begin position="1"/>
        <end position="22"/>
    </location>
</feature>
<evidence type="ECO:0000256" key="1">
    <source>
        <dbReference type="SAM" id="MobiDB-lite"/>
    </source>
</evidence>
<feature type="compositionally biased region" description="Basic residues" evidence="1">
    <location>
        <begin position="1"/>
        <end position="12"/>
    </location>
</feature>
<feature type="compositionally biased region" description="Basic and acidic residues" evidence="1">
    <location>
        <begin position="13"/>
        <end position="22"/>
    </location>
</feature>
<reference evidence="2 3" key="1">
    <citation type="submission" date="2016-02" db="EMBL/GenBank/DDBJ databases">
        <authorList>
            <person name="Wen L."/>
            <person name="He K."/>
            <person name="Yang H."/>
        </authorList>
    </citation>
    <scope>NUCLEOTIDE SEQUENCE [LARGE SCALE GENOMIC DNA]</scope>
    <source>
        <strain evidence="2 3">GED7880</strain>
    </source>
</reference>